<protein>
    <submittedName>
        <fullName evidence="1">Uncharacterized protein</fullName>
    </submittedName>
</protein>
<evidence type="ECO:0000313" key="2">
    <source>
        <dbReference type="Proteomes" id="UP000318815"/>
    </source>
</evidence>
<accession>A0A5C6LPN6</accession>
<dbReference type="EMBL" id="VOHS01000023">
    <property type="protein sequence ID" value="TWV98831.1"/>
    <property type="molecule type" value="Genomic_DNA"/>
</dbReference>
<reference evidence="1 2" key="1">
    <citation type="submission" date="2019-08" db="EMBL/GenBank/DDBJ databases">
        <title>Whole genome sequencing of chitin degrading bacteria Chitinophaga pinensis YS16.</title>
        <authorList>
            <person name="Singh R.P."/>
            <person name="Manchanda G."/>
            <person name="Maurya I.K."/>
            <person name="Joshi N.K."/>
            <person name="Srivastava A.K."/>
        </authorList>
    </citation>
    <scope>NUCLEOTIDE SEQUENCE [LARGE SCALE GENOMIC DNA]</scope>
    <source>
        <strain evidence="1 2">YS-16</strain>
    </source>
</reference>
<gene>
    <name evidence="1" type="ORF">FEF09_19890</name>
</gene>
<comment type="caution">
    <text evidence="1">The sequence shown here is derived from an EMBL/GenBank/DDBJ whole genome shotgun (WGS) entry which is preliminary data.</text>
</comment>
<dbReference type="RefSeq" id="WP_146306723.1">
    <property type="nucleotide sequence ID" value="NZ_VOHS01000023.1"/>
</dbReference>
<evidence type="ECO:0000313" key="1">
    <source>
        <dbReference type="EMBL" id="TWV98831.1"/>
    </source>
</evidence>
<name>A0A5C6LPN6_9BACT</name>
<dbReference type="OrthoDB" id="676771at2"/>
<sequence length="74" mass="8629">MFWKRKKKHKTLDERAVRNLLFKLPGADNGMIIPAPGILGVELMWGFIPYKKQPKSIAEILLEKLLEEKRKAQQ</sequence>
<keyword evidence="2" id="KW-1185">Reference proteome</keyword>
<dbReference type="Proteomes" id="UP000318815">
    <property type="component" value="Unassembled WGS sequence"/>
</dbReference>
<proteinExistence type="predicted"/>
<dbReference type="AlphaFoldDB" id="A0A5C6LPN6"/>
<organism evidence="1 2">
    <name type="scientific">Chitinophaga pinensis</name>
    <dbReference type="NCBI Taxonomy" id="79329"/>
    <lineage>
        <taxon>Bacteria</taxon>
        <taxon>Pseudomonadati</taxon>
        <taxon>Bacteroidota</taxon>
        <taxon>Chitinophagia</taxon>
        <taxon>Chitinophagales</taxon>
        <taxon>Chitinophagaceae</taxon>
        <taxon>Chitinophaga</taxon>
    </lineage>
</organism>